<keyword evidence="5" id="KW-0443">Lipid metabolism</keyword>
<name>A0A166NVW5_9AGAM</name>
<accession>A0A166NVW5</accession>
<evidence type="ECO:0000256" key="5">
    <source>
        <dbReference type="ARBA" id="ARBA00023098"/>
    </source>
</evidence>
<feature type="domain" description="Lipase-like C-terminal" evidence="6">
    <location>
        <begin position="43"/>
        <end position="126"/>
    </location>
</feature>
<dbReference type="InterPro" id="IPR029058">
    <property type="entry name" value="AB_hydrolase_fold"/>
</dbReference>
<reference evidence="7 8" key="1">
    <citation type="journal article" date="2016" name="Mol. Biol. Evol.">
        <title>Comparative Genomics of Early-Diverging Mushroom-Forming Fungi Provides Insights into the Origins of Lignocellulose Decay Capabilities.</title>
        <authorList>
            <person name="Nagy L.G."/>
            <person name="Riley R."/>
            <person name="Tritt A."/>
            <person name="Adam C."/>
            <person name="Daum C."/>
            <person name="Floudas D."/>
            <person name="Sun H."/>
            <person name="Yadav J.S."/>
            <person name="Pangilinan J."/>
            <person name="Larsson K.H."/>
            <person name="Matsuura K."/>
            <person name="Barry K."/>
            <person name="Labutti K."/>
            <person name="Kuo R."/>
            <person name="Ohm R.A."/>
            <person name="Bhattacharya S.S."/>
            <person name="Shirouzu T."/>
            <person name="Yoshinaga Y."/>
            <person name="Martin F.M."/>
            <person name="Grigoriev I.V."/>
            <person name="Hibbett D.S."/>
        </authorList>
    </citation>
    <scope>NUCLEOTIDE SEQUENCE [LARGE SCALE GENOMIC DNA]</scope>
    <source>
        <strain evidence="7 8">CBS 109695</strain>
    </source>
</reference>
<dbReference type="EMBL" id="KV417521">
    <property type="protein sequence ID" value="KZP25429.1"/>
    <property type="molecule type" value="Genomic_DNA"/>
</dbReference>
<proteinExistence type="predicted"/>
<organism evidence="7 8">
    <name type="scientific">Athelia psychrophila</name>
    <dbReference type="NCBI Taxonomy" id="1759441"/>
    <lineage>
        <taxon>Eukaryota</taxon>
        <taxon>Fungi</taxon>
        <taxon>Dikarya</taxon>
        <taxon>Basidiomycota</taxon>
        <taxon>Agaricomycotina</taxon>
        <taxon>Agaricomycetes</taxon>
        <taxon>Agaricomycetidae</taxon>
        <taxon>Atheliales</taxon>
        <taxon>Atheliaceae</taxon>
        <taxon>Athelia</taxon>
    </lineage>
</organism>
<dbReference type="PANTHER" id="PTHR34043:SF3">
    <property type="entry name" value="ALPHA_BETA-HYDROLASES SUPERFAMILY PROTEIN"/>
    <property type="match status" value="1"/>
</dbReference>
<comment type="subcellular location">
    <subcellularLocation>
        <location evidence="1">Secreted</location>
    </subcellularLocation>
</comment>
<dbReference type="InterPro" id="IPR056304">
    <property type="entry name" value="Lip-like_C"/>
</dbReference>
<keyword evidence="2" id="KW-0964">Secreted</keyword>
<keyword evidence="8" id="KW-1185">Reference proteome</keyword>
<evidence type="ECO:0000256" key="1">
    <source>
        <dbReference type="ARBA" id="ARBA00004613"/>
    </source>
</evidence>
<evidence type="ECO:0000256" key="3">
    <source>
        <dbReference type="ARBA" id="ARBA00022729"/>
    </source>
</evidence>
<dbReference type="PANTHER" id="PTHR34043">
    <property type="entry name" value="ALPHA/BETA-HYDROLASES SUPERFAMILY PROTEIN"/>
    <property type="match status" value="1"/>
</dbReference>
<keyword evidence="4" id="KW-0378">Hydrolase</keyword>
<evidence type="ECO:0000313" key="8">
    <source>
        <dbReference type="Proteomes" id="UP000076532"/>
    </source>
</evidence>
<evidence type="ECO:0000256" key="4">
    <source>
        <dbReference type="ARBA" id="ARBA00022801"/>
    </source>
</evidence>
<evidence type="ECO:0000313" key="7">
    <source>
        <dbReference type="EMBL" id="KZP25429.1"/>
    </source>
</evidence>
<dbReference type="AlphaFoldDB" id="A0A166NVW5"/>
<dbReference type="OrthoDB" id="206848at2759"/>
<keyword evidence="3" id="KW-0732">Signal</keyword>
<dbReference type="Gene3D" id="3.40.50.1820">
    <property type="entry name" value="alpha/beta hydrolase"/>
    <property type="match status" value="1"/>
</dbReference>
<dbReference type="GO" id="GO:0006629">
    <property type="term" value="P:lipid metabolic process"/>
    <property type="evidence" value="ECO:0007669"/>
    <property type="project" value="UniProtKB-KW"/>
</dbReference>
<sequence length="420" mass="46711">MAPPPDDLLPPLVICTGFLGGAGPLLWGNFDHYLNLHSAHNRKVLFAHVGQVSSLHDRACELYFALKGGVVDYGEQHSEEHAHDRYARSNPKGLYPSWSSEHPLHFFGHSLGGPTITKLQHLLSIGLFSPTDHPDMILTHTSLSAPYRGTQLVYALGERTDSAPLVRPLSVGAALTRVVHLLSYLAPLFPQGSLADLCTESRRLSYRDMSFRGLVGQLLSSEWGVSRDAAPFDVTFAASDERDRKGVGLTNKNTYYRSYVASMTQQVGQETNHHMPATNKLLFSPFYLSARLTGAFDFTSLSPVPSFLSPKGQDTNSALGQEYWQNDGVVPVFSQWHPLDCNVTQCIHHGHTADGLPWTPGRPDEEMGKMDNLAPGVWHVYELEDANHSSISPQWMGTHRQKHFWEGMGRWLADVERHRG</sequence>
<dbReference type="STRING" id="436010.A0A166NVW5"/>
<dbReference type="Pfam" id="PF24708">
    <property type="entry name" value="Lip_C"/>
    <property type="match status" value="1"/>
</dbReference>
<dbReference type="Proteomes" id="UP000076532">
    <property type="component" value="Unassembled WGS sequence"/>
</dbReference>
<dbReference type="GO" id="GO:0016787">
    <property type="term" value="F:hydrolase activity"/>
    <property type="evidence" value="ECO:0007669"/>
    <property type="project" value="UniProtKB-KW"/>
</dbReference>
<protein>
    <submittedName>
        <fullName evidence="7">Alpha/beta-hydrolase</fullName>
    </submittedName>
</protein>
<gene>
    <name evidence="7" type="ORF">FIBSPDRAFT_855986</name>
</gene>
<evidence type="ECO:0000259" key="6">
    <source>
        <dbReference type="Pfam" id="PF24708"/>
    </source>
</evidence>
<dbReference type="SUPFAM" id="SSF53474">
    <property type="entry name" value="alpha/beta-Hydrolases"/>
    <property type="match status" value="1"/>
</dbReference>
<dbReference type="GO" id="GO:0005576">
    <property type="term" value="C:extracellular region"/>
    <property type="evidence" value="ECO:0007669"/>
    <property type="project" value="UniProtKB-SubCell"/>
</dbReference>
<evidence type="ECO:0000256" key="2">
    <source>
        <dbReference type="ARBA" id="ARBA00022525"/>
    </source>
</evidence>